<dbReference type="EMBL" id="CP136426">
    <property type="protein sequence ID" value="WOC51051.1"/>
    <property type="molecule type" value="Genomic_DNA"/>
</dbReference>
<keyword evidence="1" id="KW-1133">Transmembrane helix</keyword>
<protein>
    <recommendedName>
        <fullName evidence="4">Lipoprotein</fullName>
    </recommendedName>
</protein>
<dbReference type="KEGG" id="bpor:BPO_0404"/>
<evidence type="ECO:0008006" key="4">
    <source>
        <dbReference type="Google" id="ProtNLM"/>
    </source>
</evidence>
<dbReference type="Proteomes" id="UP001432059">
    <property type="component" value="Chromosome"/>
</dbReference>
<feature type="transmembrane region" description="Helical" evidence="1">
    <location>
        <begin position="6"/>
        <end position="30"/>
    </location>
</feature>
<organism evidence="2 3">
    <name type="scientific">Bergeyella porcorum</name>
    <dbReference type="NCBI Taxonomy" id="1735111"/>
    <lineage>
        <taxon>Bacteria</taxon>
        <taxon>Pseudomonadati</taxon>
        <taxon>Bacteroidota</taxon>
        <taxon>Flavobacteriia</taxon>
        <taxon>Flavobacteriales</taxon>
        <taxon>Weeksellaceae</taxon>
        <taxon>Bergeyella</taxon>
    </lineage>
</organism>
<gene>
    <name evidence="2" type="ORF">BPO_0404</name>
</gene>
<accession>A0AAU0EYB0</accession>
<proteinExistence type="predicted"/>
<sequence>MKTKCILKSFLGLGILMMFLECSTLSGFYVQNFSKSEKRINIYCKGNISQLLNDKKIKFYLRKWSL</sequence>
<dbReference type="AlphaFoldDB" id="A0AAU0EYB0"/>
<evidence type="ECO:0000313" key="2">
    <source>
        <dbReference type="EMBL" id="WOC51051.1"/>
    </source>
</evidence>
<reference evidence="2" key="1">
    <citation type="submission" date="2023-10" db="EMBL/GenBank/DDBJ databases">
        <title>Characterization and whole genome sequencing of a novel strain of Bergeyella porcorum QD2021 isolated from pig.</title>
        <authorList>
            <person name="Liu G."/>
            <person name="Chen C."/>
            <person name="Han X."/>
        </authorList>
    </citation>
    <scope>NUCLEOTIDE SEQUENCE</scope>
    <source>
        <strain evidence="2">QD2021</strain>
    </source>
</reference>
<evidence type="ECO:0000256" key="1">
    <source>
        <dbReference type="SAM" id="Phobius"/>
    </source>
</evidence>
<keyword evidence="1" id="KW-0472">Membrane</keyword>
<evidence type="ECO:0000313" key="3">
    <source>
        <dbReference type="Proteomes" id="UP001432059"/>
    </source>
</evidence>
<name>A0AAU0EYB0_9FLAO</name>
<keyword evidence="1" id="KW-0812">Transmembrane</keyword>
<keyword evidence="3" id="KW-1185">Reference proteome</keyword>